<reference evidence="2" key="1">
    <citation type="submission" date="2020-10" db="EMBL/GenBank/DDBJ databases">
        <authorList>
            <person name="Kikuchi T."/>
        </authorList>
    </citation>
    <scope>NUCLEOTIDE SEQUENCE</scope>
    <source>
        <strain evidence="2">NKZ352</strain>
    </source>
</reference>
<evidence type="ECO:0000313" key="2">
    <source>
        <dbReference type="EMBL" id="CAD6198574.1"/>
    </source>
</evidence>
<dbReference type="OrthoDB" id="5850721at2759"/>
<keyword evidence="3" id="KW-1185">Reference proteome</keyword>
<evidence type="ECO:0000256" key="1">
    <source>
        <dbReference type="SAM" id="SignalP"/>
    </source>
</evidence>
<evidence type="ECO:0000313" key="3">
    <source>
        <dbReference type="Proteomes" id="UP000835052"/>
    </source>
</evidence>
<dbReference type="AlphaFoldDB" id="A0A8S1HWA1"/>
<evidence type="ECO:0008006" key="4">
    <source>
        <dbReference type="Google" id="ProtNLM"/>
    </source>
</evidence>
<accession>A0A8S1HWA1</accession>
<gene>
    <name evidence="2" type="ORF">CAUJ_LOCUS14480</name>
</gene>
<dbReference type="Proteomes" id="UP000835052">
    <property type="component" value="Unassembled WGS sequence"/>
</dbReference>
<feature type="chain" id="PRO_5035765207" description="CUB-like domain-containing protein" evidence="1">
    <location>
        <begin position="17"/>
        <end position="386"/>
    </location>
</feature>
<name>A0A8S1HWA1_9PELO</name>
<comment type="caution">
    <text evidence="2">The sequence shown here is derived from an EMBL/GenBank/DDBJ whole genome shotgun (WGS) entry which is preliminary data.</text>
</comment>
<dbReference type="EMBL" id="CAJGYM010000130">
    <property type="protein sequence ID" value="CAD6198574.1"/>
    <property type="molecule type" value="Genomic_DNA"/>
</dbReference>
<protein>
    <recommendedName>
        <fullName evidence="4">CUB-like domain-containing protein</fullName>
    </recommendedName>
</protein>
<feature type="signal peptide" evidence="1">
    <location>
        <begin position="1"/>
        <end position="16"/>
    </location>
</feature>
<organism evidence="2 3">
    <name type="scientific">Caenorhabditis auriculariae</name>
    <dbReference type="NCBI Taxonomy" id="2777116"/>
    <lineage>
        <taxon>Eukaryota</taxon>
        <taxon>Metazoa</taxon>
        <taxon>Ecdysozoa</taxon>
        <taxon>Nematoda</taxon>
        <taxon>Chromadorea</taxon>
        <taxon>Rhabditida</taxon>
        <taxon>Rhabditina</taxon>
        <taxon>Rhabditomorpha</taxon>
        <taxon>Rhabditoidea</taxon>
        <taxon>Rhabditidae</taxon>
        <taxon>Peloderinae</taxon>
        <taxon>Caenorhabditis</taxon>
    </lineage>
</organism>
<keyword evidence="1" id="KW-0732">Signal</keyword>
<proteinExistence type="predicted"/>
<sequence length="386" mass="42949">MPSYILLTTLLATVFGASVNFQAQDTNNLPEKSHLSQIVYINDLEVGRNVFNFPNNMNVYIFASKDEDAEMYEERIKLVPTVETYINRDVSFSEATKFAQWPRTPTFSMAYNSITVINNNYGKASMAHPGIIYFVVANNDDYVNYVYETTPDVKNVQVTSPHLGNVYVTLINPAGNFALSNFQGVFGMTFVTLTAGGVAQGQNSSFELFALTEKSARTKAALLIQEPVVTLRKQFAISESSFSFDSQSLQAALKQPIEVPMNWSDVSIAMSPNYMLREDSTSTSYVFNASLDNSQFDIDLTGDIDPSSTLTITYDGYDGQGSETLSNKPGLNKVFRNTRGKTLKIDYKRGDNDRTVGILAQVHCRQPAAPRFLIGILTVPLLRYLF</sequence>